<dbReference type="Proteomes" id="UP001498398">
    <property type="component" value="Unassembled WGS sequence"/>
</dbReference>
<dbReference type="EMBL" id="JBANRG010000014">
    <property type="protein sequence ID" value="KAK7461119.1"/>
    <property type="molecule type" value="Genomic_DNA"/>
</dbReference>
<protein>
    <submittedName>
        <fullName evidence="4">Gypsy retrotransposon integrase-like protein 1</fullName>
    </submittedName>
</protein>
<keyword evidence="5" id="KW-1185">Reference proteome</keyword>
<proteinExistence type="predicted"/>
<gene>
    <name evidence="4" type="primary">GIN1_14</name>
    <name evidence="4" type="ORF">VKT23_009045</name>
</gene>
<name>A0ABR1JGA1_9AGAR</name>
<feature type="domain" description="Xylanolytic transcriptional activator regulatory" evidence="3">
    <location>
        <begin position="1"/>
        <end position="135"/>
    </location>
</feature>
<dbReference type="Pfam" id="PF04082">
    <property type="entry name" value="Fungal_trans"/>
    <property type="match status" value="1"/>
</dbReference>
<dbReference type="PANTHER" id="PTHR46910:SF38">
    <property type="entry name" value="ZN(2)-C6 FUNGAL-TYPE DOMAIN-CONTAINING PROTEIN"/>
    <property type="match status" value="1"/>
</dbReference>
<dbReference type="InterPro" id="IPR050987">
    <property type="entry name" value="AtrR-like"/>
</dbReference>
<feature type="region of interest" description="Disordered" evidence="2">
    <location>
        <begin position="1"/>
        <end position="21"/>
    </location>
</feature>
<dbReference type="CDD" id="cd12148">
    <property type="entry name" value="fungal_TF_MHR"/>
    <property type="match status" value="1"/>
</dbReference>
<evidence type="ECO:0000259" key="3">
    <source>
        <dbReference type="Pfam" id="PF04082"/>
    </source>
</evidence>
<reference evidence="4 5" key="1">
    <citation type="submission" date="2024-01" db="EMBL/GenBank/DDBJ databases">
        <title>A draft genome for the cacao thread blight pathogen Marasmiellus scandens.</title>
        <authorList>
            <person name="Baruah I.K."/>
            <person name="Leung J."/>
            <person name="Bukari Y."/>
            <person name="Amoako-Attah I."/>
            <person name="Meinhardt L.W."/>
            <person name="Bailey B.A."/>
            <person name="Cohen S.P."/>
        </authorList>
    </citation>
    <scope>NUCLEOTIDE SEQUENCE [LARGE SCALE GENOMIC DNA]</scope>
    <source>
        <strain evidence="4 5">GH-19</strain>
    </source>
</reference>
<sequence>MRLAQERGVHRKGHNPGETKTEQELWRRTYWQLINIDIQASVFMGRPPAHMMEDHDLELPADCDDEYWEHPDPKQAFKQPPGRPCTMTAWILLLKLINIFAVAQRLVYPINGKRSQPSQEQEQIKQLDVALEKWLTSIPDYLHWDPKKPSSIFQDQSVSLFSLYAWVQMQIHRTFVRGKTSPHYSSLSLSSLARSTSAARACCQLLAVHQARGPIPLPHIQAVIFQSAIILMVHAWAAKRFSIASNYDDDIRDVARCSDALQYYENRWQLSGRMRDILQELLNKHSEQHRIQQPQPALRTNITQPVVDRAFTAIPHPKSSESSVPVQSEMYPVLQSHVGSVWPGSDTDYTSAFDTSLPAVNIQHPYSVPLPSSLMDTDMTQLTSEDLGFLNALGNIPGNQPLLGLDSGWSQWGAVEQNYGDQNYYQTWSNEPFGYMSEQT</sequence>
<keyword evidence="1" id="KW-0539">Nucleus</keyword>
<dbReference type="PANTHER" id="PTHR46910">
    <property type="entry name" value="TRANSCRIPTION FACTOR PDR1"/>
    <property type="match status" value="1"/>
</dbReference>
<organism evidence="4 5">
    <name type="scientific">Marasmiellus scandens</name>
    <dbReference type="NCBI Taxonomy" id="2682957"/>
    <lineage>
        <taxon>Eukaryota</taxon>
        <taxon>Fungi</taxon>
        <taxon>Dikarya</taxon>
        <taxon>Basidiomycota</taxon>
        <taxon>Agaricomycotina</taxon>
        <taxon>Agaricomycetes</taxon>
        <taxon>Agaricomycetidae</taxon>
        <taxon>Agaricales</taxon>
        <taxon>Marasmiineae</taxon>
        <taxon>Omphalotaceae</taxon>
        <taxon>Marasmiellus</taxon>
    </lineage>
</organism>
<accession>A0ABR1JGA1</accession>
<evidence type="ECO:0000313" key="4">
    <source>
        <dbReference type="EMBL" id="KAK7461119.1"/>
    </source>
</evidence>
<dbReference type="InterPro" id="IPR007219">
    <property type="entry name" value="XnlR_reg_dom"/>
</dbReference>
<evidence type="ECO:0000313" key="5">
    <source>
        <dbReference type="Proteomes" id="UP001498398"/>
    </source>
</evidence>
<evidence type="ECO:0000256" key="2">
    <source>
        <dbReference type="SAM" id="MobiDB-lite"/>
    </source>
</evidence>
<comment type="caution">
    <text evidence="4">The sequence shown here is derived from an EMBL/GenBank/DDBJ whole genome shotgun (WGS) entry which is preliminary data.</text>
</comment>
<evidence type="ECO:0000256" key="1">
    <source>
        <dbReference type="ARBA" id="ARBA00023242"/>
    </source>
</evidence>